<sequence>MSRILLVGKEPNLIEDLRVCLELRGHHTMTALDGLEALEMVSGRLPDVVVTDSKMLDKLALSKLLRHADPGKGLPVILLSDGPQPTDRHAPRFDAYVQKPVVVEQLLTLVSQLT</sequence>
<feature type="modified residue" description="4-aspartylphosphate" evidence="2">
    <location>
        <position position="52"/>
    </location>
</feature>
<dbReference type="GeneID" id="97006007"/>
<dbReference type="InterPro" id="IPR050595">
    <property type="entry name" value="Bact_response_regulator"/>
</dbReference>
<evidence type="ECO:0000259" key="3">
    <source>
        <dbReference type="PROSITE" id="PS50110"/>
    </source>
</evidence>
<dbReference type="AlphaFoldDB" id="B1FTI7"/>
<evidence type="ECO:0000313" key="5">
    <source>
        <dbReference type="Proteomes" id="UP000005045"/>
    </source>
</evidence>
<evidence type="ECO:0000256" key="2">
    <source>
        <dbReference type="PROSITE-ProRule" id="PRU00169"/>
    </source>
</evidence>
<dbReference type="SUPFAM" id="SSF52172">
    <property type="entry name" value="CheY-like"/>
    <property type="match status" value="1"/>
</dbReference>
<dbReference type="RefSeq" id="WP_006046862.1">
    <property type="nucleotide sequence ID" value="NZ_ABLD01000001.1"/>
</dbReference>
<dbReference type="SMART" id="SM00448">
    <property type="entry name" value="REC"/>
    <property type="match status" value="1"/>
</dbReference>
<dbReference type="Gene3D" id="3.40.50.2300">
    <property type="match status" value="1"/>
</dbReference>
<dbReference type="EMBL" id="ABLD01000001">
    <property type="protein sequence ID" value="EDT12933.1"/>
    <property type="molecule type" value="Genomic_DNA"/>
</dbReference>
<dbReference type="OrthoDB" id="9099995at2"/>
<feature type="domain" description="Response regulatory" evidence="3">
    <location>
        <begin position="3"/>
        <end position="114"/>
    </location>
</feature>
<proteinExistence type="predicted"/>
<reference evidence="4 5" key="1">
    <citation type="submission" date="2008-03" db="EMBL/GenBank/DDBJ databases">
        <title>Sequencing of the draft genome and assembly of Burkholderia graminis C4D1M.</title>
        <authorList>
            <consortium name="US DOE Joint Genome Institute (JGI-PGF)"/>
            <person name="Copeland A."/>
            <person name="Lucas S."/>
            <person name="Lapidus A."/>
            <person name="Glavina del Rio T."/>
            <person name="Dalin E."/>
            <person name="Tice H."/>
            <person name="Bruce D."/>
            <person name="Goodwin L."/>
            <person name="Pitluck S."/>
            <person name="Larimer F."/>
            <person name="Land M.L."/>
            <person name="Hauser L."/>
            <person name="Tiedje J."/>
            <person name="Richardson P."/>
        </authorList>
    </citation>
    <scope>NUCLEOTIDE SEQUENCE [LARGE SCALE GENOMIC DNA]</scope>
    <source>
        <strain evidence="5">ATCC 700544 / DSM 17151 / LMG 18924 / NCIMB 13744 / C4D1M</strain>
    </source>
</reference>
<comment type="caution">
    <text evidence="4">The sequence shown here is derived from an EMBL/GenBank/DDBJ whole genome shotgun (WGS) entry which is preliminary data.</text>
</comment>
<dbReference type="PROSITE" id="PS50110">
    <property type="entry name" value="RESPONSE_REGULATORY"/>
    <property type="match status" value="1"/>
</dbReference>
<dbReference type="Pfam" id="PF00072">
    <property type="entry name" value="Response_reg"/>
    <property type="match status" value="1"/>
</dbReference>
<dbReference type="Proteomes" id="UP000005045">
    <property type="component" value="Unassembled WGS sequence"/>
</dbReference>
<accession>B1FTI7</accession>
<gene>
    <name evidence="4" type="ORF">BgramDRAFT_0313</name>
</gene>
<protein>
    <submittedName>
        <fullName evidence="4">Response regulator receiver protein</fullName>
    </submittedName>
</protein>
<keyword evidence="1 2" id="KW-0597">Phosphoprotein</keyword>
<dbReference type="GO" id="GO:0000160">
    <property type="term" value="P:phosphorelay signal transduction system"/>
    <property type="evidence" value="ECO:0007669"/>
    <property type="project" value="InterPro"/>
</dbReference>
<evidence type="ECO:0000313" key="4">
    <source>
        <dbReference type="EMBL" id="EDT12933.1"/>
    </source>
</evidence>
<evidence type="ECO:0000256" key="1">
    <source>
        <dbReference type="ARBA" id="ARBA00022553"/>
    </source>
</evidence>
<organism evidence="4 5">
    <name type="scientific">Paraburkholderia graminis (strain ATCC 700544 / DSM 17151 / LMG 18924 / NCIMB 13744 / C4D1M)</name>
    <dbReference type="NCBI Taxonomy" id="396598"/>
    <lineage>
        <taxon>Bacteria</taxon>
        <taxon>Pseudomonadati</taxon>
        <taxon>Pseudomonadota</taxon>
        <taxon>Betaproteobacteria</taxon>
        <taxon>Burkholderiales</taxon>
        <taxon>Burkholderiaceae</taxon>
        <taxon>Paraburkholderia</taxon>
    </lineage>
</organism>
<name>B1FTI7_PARG4</name>
<dbReference type="PANTHER" id="PTHR44591">
    <property type="entry name" value="STRESS RESPONSE REGULATOR PROTEIN 1"/>
    <property type="match status" value="1"/>
</dbReference>
<dbReference type="InterPro" id="IPR001789">
    <property type="entry name" value="Sig_transdc_resp-reg_receiver"/>
</dbReference>
<dbReference type="InterPro" id="IPR011006">
    <property type="entry name" value="CheY-like_superfamily"/>
</dbReference>
<keyword evidence="5" id="KW-1185">Reference proteome</keyword>
<dbReference type="PANTHER" id="PTHR44591:SF3">
    <property type="entry name" value="RESPONSE REGULATORY DOMAIN-CONTAINING PROTEIN"/>
    <property type="match status" value="1"/>
</dbReference>